<reference evidence="2 3" key="1">
    <citation type="journal article" date="2013" name="Science">
        <title>Pandoraviruses: amoeba viruses with genomes up to 2.5 Mb reaching that of parasitic eukaryotes.</title>
        <authorList>
            <person name="Philippe N."/>
            <person name="Legendre M."/>
            <person name="Doutre G."/>
            <person name="Coute Y."/>
            <person name="Poirot O."/>
            <person name="Lescot M."/>
            <person name="Arslan D."/>
            <person name="Seltzer V."/>
            <person name="Bertaux L."/>
            <person name="Bruley C."/>
            <person name="Garin J."/>
            <person name="Claverie J.M."/>
            <person name="Abergel C."/>
        </authorList>
    </citation>
    <scope>NUCLEOTIDE SEQUENCE [LARGE SCALE GENOMIC DNA]</scope>
</reference>
<name>S4VVB6_9VIRU</name>
<organism evidence="2 3">
    <name type="scientific">Pandoravirus salinus</name>
    <dbReference type="NCBI Taxonomy" id="1349410"/>
    <lineage>
        <taxon>Viruses</taxon>
        <taxon>Pandoravirus</taxon>
    </lineage>
</organism>
<evidence type="ECO:0000313" key="2">
    <source>
        <dbReference type="EMBL" id="AGO84313.1"/>
    </source>
</evidence>
<sequence>MNTHRRSSVRGRHRRAPTEAAALLPPPPLSPSYFDLARDVSPPSHAPYGLFAVESPAVWSPWGDDACTGLDMRTWAAPQPPPLHAPWFVSTVPEFVPFVSSIDADHAHRFGDPLRTVHCAPRDAAGPDAGHRAWARRIIADDLDEAAPLPSLMGDLLSWSVSGDDRERECLVDGGVSPPPGLPPPLEPVRALPSSPSRQQQPQRPQKQQQQAQKQRRRAESPPLVRARRNSAQ</sequence>
<proteinExistence type="predicted"/>
<dbReference type="GeneID" id="16606100"/>
<accession>S4VVB6</accession>
<dbReference type="KEGG" id="vg:16606100"/>
<feature type="region of interest" description="Disordered" evidence="1">
    <location>
        <begin position="169"/>
        <end position="233"/>
    </location>
</feature>
<feature type="compositionally biased region" description="Pro residues" evidence="1">
    <location>
        <begin position="177"/>
        <end position="187"/>
    </location>
</feature>
<evidence type="ECO:0000313" key="3">
    <source>
        <dbReference type="Proteomes" id="UP000204584"/>
    </source>
</evidence>
<feature type="compositionally biased region" description="Low complexity" evidence="1">
    <location>
        <begin position="198"/>
        <end position="213"/>
    </location>
</feature>
<gene>
    <name evidence="2" type="ORF">psal_cds_507</name>
</gene>
<dbReference type="Proteomes" id="UP000204584">
    <property type="component" value="Segment"/>
</dbReference>
<evidence type="ECO:0000256" key="1">
    <source>
        <dbReference type="SAM" id="MobiDB-lite"/>
    </source>
</evidence>
<feature type="compositionally biased region" description="Basic residues" evidence="1">
    <location>
        <begin position="1"/>
        <end position="15"/>
    </location>
</feature>
<dbReference type="EMBL" id="KC977571">
    <property type="protein sequence ID" value="AGO84313.1"/>
    <property type="molecule type" value="Genomic_DNA"/>
</dbReference>
<dbReference type="RefSeq" id="YP_008437384.1">
    <property type="nucleotide sequence ID" value="NC_022098.1"/>
</dbReference>
<protein>
    <submittedName>
        <fullName evidence="2">Uncharacterized protein</fullName>
    </submittedName>
</protein>
<keyword evidence="3" id="KW-1185">Reference proteome</keyword>
<feature type="region of interest" description="Disordered" evidence="1">
    <location>
        <begin position="1"/>
        <end position="22"/>
    </location>
</feature>